<dbReference type="PROSITE" id="PS51257">
    <property type="entry name" value="PROKAR_LIPOPROTEIN"/>
    <property type="match status" value="1"/>
</dbReference>
<dbReference type="Pfam" id="PF25917">
    <property type="entry name" value="BSH_RND"/>
    <property type="match status" value="1"/>
</dbReference>
<evidence type="ECO:0000256" key="1">
    <source>
        <dbReference type="ARBA" id="ARBA00009477"/>
    </source>
</evidence>
<protein>
    <submittedName>
        <fullName evidence="4">Efflux RND transporter periplasmic adaptor subunit</fullName>
    </submittedName>
</protein>
<dbReference type="GO" id="GO:0015562">
    <property type="term" value="F:efflux transmembrane transporter activity"/>
    <property type="evidence" value="ECO:0007669"/>
    <property type="project" value="TreeGrafter"/>
</dbReference>
<dbReference type="Gene3D" id="2.40.30.170">
    <property type="match status" value="1"/>
</dbReference>
<evidence type="ECO:0000259" key="3">
    <source>
        <dbReference type="Pfam" id="PF25917"/>
    </source>
</evidence>
<reference evidence="4" key="1">
    <citation type="journal article" date="2023" name="Comput. Struct. Biotechnol. J.">
        <title>Discovery of a novel marine Bacteroidetes with a rich repertoire of carbohydrate-active enzymes.</title>
        <authorList>
            <person name="Chen B."/>
            <person name="Liu G."/>
            <person name="Chen Q."/>
            <person name="Wang H."/>
            <person name="Liu L."/>
            <person name="Tang K."/>
        </authorList>
    </citation>
    <scope>NUCLEOTIDE SEQUENCE</scope>
    <source>
        <strain evidence="4">TK19036</strain>
    </source>
</reference>
<evidence type="ECO:0000256" key="2">
    <source>
        <dbReference type="SAM" id="SignalP"/>
    </source>
</evidence>
<dbReference type="Gene3D" id="1.10.287.470">
    <property type="entry name" value="Helix hairpin bin"/>
    <property type="match status" value="1"/>
</dbReference>
<dbReference type="EMBL" id="CP120682">
    <property type="protein sequence ID" value="WKN40294.1"/>
    <property type="molecule type" value="Genomic_DNA"/>
</dbReference>
<accession>A0AA49PZR3</accession>
<organism evidence="4">
    <name type="scientific">Roseihalotalea indica</name>
    <dbReference type="NCBI Taxonomy" id="2867963"/>
    <lineage>
        <taxon>Bacteria</taxon>
        <taxon>Pseudomonadati</taxon>
        <taxon>Bacteroidota</taxon>
        <taxon>Cytophagia</taxon>
        <taxon>Cytophagales</taxon>
        <taxon>Catalimonadaceae</taxon>
        <taxon>Roseihalotalea</taxon>
    </lineage>
</organism>
<reference evidence="4" key="2">
    <citation type="journal article" date="2024" name="Antonie Van Leeuwenhoek">
        <title>Roseihalotalea indica gen. nov., sp. nov., a halophilic Bacteroidetes from mesopelagic Southwest Indian Ocean with higher carbohydrate metabolic potential.</title>
        <authorList>
            <person name="Chen B."/>
            <person name="Zhang M."/>
            <person name="Lin D."/>
            <person name="Ye J."/>
            <person name="Tang K."/>
        </authorList>
    </citation>
    <scope>NUCLEOTIDE SEQUENCE</scope>
    <source>
        <strain evidence="4">TK19036</strain>
    </source>
</reference>
<dbReference type="GO" id="GO:1990281">
    <property type="term" value="C:efflux pump complex"/>
    <property type="evidence" value="ECO:0007669"/>
    <property type="project" value="TreeGrafter"/>
</dbReference>
<name>A0AA49PZR3_9BACT</name>
<dbReference type="SUPFAM" id="SSF111369">
    <property type="entry name" value="HlyD-like secretion proteins"/>
    <property type="match status" value="1"/>
</dbReference>
<sequence>MKYRYLALLSLILLYGCGNSDEEAKNEWVKPIKYGVVESSGGLTTRTFNGITQSGSETNLSFRTGGLITQLNVAVGQRIKKGQILAQLDQTDALLALEQAQLDVANAKVQLETASSSFERIKQLYQTNNASLSDYERAKSTLSSARSSYEISLKRLDKQQSQVSYTTLTAPMSGIVSSVNVENNEVVRPGQSILIMSREDAKDIEAQVGIPEKYISQVKQGSLTNIRIPTLSSELEGFITEVGYTSSGGTYPVITSLTNPAAEVRPGMPVEVTFTFGHEDQDPQLIVPVKAVGEDESGQFVYVLSPVNDEIHEAKRTMVEIGSLTSGGFIVRSGLTHDQIVAVAGLRTLYDGMKVALLTQE</sequence>
<gene>
    <name evidence="4" type="ORF">K4G66_16505</name>
</gene>
<comment type="similarity">
    <text evidence="1">Belongs to the membrane fusion protein (MFP) (TC 8.A.1) family.</text>
</comment>
<dbReference type="NCBIfam" id="TIGR01730">
    <property type="entry name" value="RND_mfp"/>
    <property type="match status" value="1"/>
</dbReference>
<feature type="signal peptide" evidence="2">
    <location>
        <begin position="1"/>
        <end position="20"/>
    </location>
</feature>
<dbReference type="InterPro" id="IPR006143">
    <property type="entry name" value="RND_pump_MFP"/>
</dbReference>
<dbReference type="InterPro" id="IPR058625">
    <property type="entry name" value="MdtA-like_BSH"/>
</dbReference>
<dbReference type="PANTHER" id="PTHR30469:SF20">
    <property type="entry name" value="EFFLUX RND TRANSPORTER PERIPLASMIC ADAPTOR SUBUNIT"/>
    <property type="match status" value="1"/>
</dbReference>
<feature type="domain" description="Multidrug resistance protein MdtA-like barrel-sandwich hybrid" evidence="3">
    <location>
        <begin position="63"/>
        <end position="192"/>
    </location>
</feature>
<feature type="chain" id="PRO_5041220335" evidence="2">
    <location>
        <begin position="21"/>
        <end position="361"/>
    </location>
</feature>
<keyword evidence="2" id="KW-0732">Signal</keyword>
<evidence type="ECO:0000313" key="4">
    <source>
        <dbReference type="EMBL" id="WKN40294.1"/>
    </source>
</evidence>
<dbReference type="PANTHER" id="PTHR30469">
    <property type="entry name" value="MULTIDRUG RESISTANCE PROTEIN MDTA"/>
    <property type="match status" value="1"/>
</dbReference>
<dbReference type="Gene3D" id="2.40.420.20">
    <property type="match status" value="1"/>
</dbReference>
<proteinExistence type="inferred from homology"/>
<dbReference type="Gene3D" id="2.40.50.100">
    <property type="match status" value="1"/>
</dbReference>
<dbReference type="AlphaFoldDB" id="A0AA49PZR3"/>